<dbReference type="Proteomes" id="UP001162162">
    <property type="component" value="Unassembled WGS sequence"/>
</dbReference>
<dbReference type="GO" id="GO:0005737">
    <property type="term" value="C:cytoplasm"/>
    <property type="evidence" value="ECO:0007669"/>
    <property type="project" value="TreeGrafter"/>
</dbReference>
<evidence type="ECO:0000256" key="3">
    <source>
        <dbReference type="SAM" id="MobiDB-lite"/>
    </source>
</evidence>
<dbReference type="PROSITE" id="PS50011">
    <property type="entry name" value="PROTEIN_KINASE_DOM"/>
    <property type="match status" value="1"/>
</dbReference>
<evidence type="ECO:0000256" key="1">
    <source>
        <dbReference type="ARBA" id="ARBA00022741"/>
    </source>
</evidence>
<dbReference type="PANTHER" id="PTHR24346">
    <property type="entry name" value="MAP/MICROTUBULE AFFINITY-REGULATING KINASE"/>
    <property type="match status" value="1"/>
</dbReference>
<dbReference type="EMBL" id="JAPWTK010000031">
    <property type="protein sequence ID" value="KAJ8956358.1"/>
    <property type="molecule type" value="Genomic_DNA"/>
</dbReference>
<dbReference type="GO" id="GO:0050321">
    <property type="term" value="F:tau-protein kinase activity"/>
    <property type="evidence" value="ECO:0007669"/>
    <property type="project" value="TreeGrafter"/>
</dbReference>
<proteinExistence type="predicted"/>
<dbReference type="InterPro" id="IPR011009">
    <property type="entry name" value="Kinase-like_dom_sf"/>
</dbReference>
<evidence type="ECO:0000259" key="4">
    <source>
        <dbReference type="PROSITE" id="PS50011"/>
    </source>
</evidence>
<dbReference type="SUPFAM" id="SSF56112">
    <property type="entry name" value="Protein kinase-like (PK-like)"/>
    <property type="match status" value="1"/>
</dbReference>
<dbReference type="Gene3D" id="1.10.510.10">
    <property type="entry name" value="Transferase(Phosphotransferase) domain 1"/>
    <property type="match status" value="1"/>
</dbReference>
<dbReference type="Pfam" id="PF00069">
    <property type="entry name" value="Pkinase"/>
    <property type="match status" value="1"/>
</dbReference>
<protein>
    <recommendedName>
        <fullName evidence="4">Protein kinase domain-containing protein</fullName>
    </recommendedName>
</protein>
<feature type="domain" description="Protein kinase" evidence="4">
    <location>
        <begin position="1"/>
        <end position="84"/>
    </location>
</feature>
<feature type="region of interest" description="Disordered" evidence="3">
    <location>
        <begin position="153"/>
        <end position="194"/>
    </location>
</feature>
<sequence length="380" mass="42301">MYSGTKFISLAYDHSLGVVLYVLVCGSLPFDGQTLQALRNVVVEGKFRIPYFMSQDCEHLIRHMLVVDADKRLTMAQIVKHKWLSDAPPVDTGPERDPQLNKTVIDHMLQLPNLNHVMITQSLKSNSFDHIYAIYNLLLDKLHRRTISFQSKVLQQRRGGHDGKPRDEEEEQANLSNEKRLATQLATEREGRGAALELEEPFNYRRESFNENCLRDIRDGTNERLRLLGEGCASEEIGSPFVSMPAIPAVYLAGDGENQPLEKFGEMDLDTSDEAVSLTVPSASTGYGSCSSSRDKYLTVRRHTVGPGDSAHEQVLESHYMGQTGQDQNGARLLPHTNLPLHLPTLGQQNPHYFGGKDPHLLKPPTVLSAAGGFGRTCLG</sequence>
<dbReference type="InterPro" id="IPR000719">
    <property type="entry name" value="Prot_kinase_dom"/>
</dbReference>
<organism evidence="5 6">
    <name type="scientific">Aromia moschata</name>
    <dbReference type="NCBI Taxonomy" id="1265417"/>
    <lineage>
        <taxon>Eukaryota</taxon>
        <taxon>Metazoa</taxon>
        <taxon>Ecdysozoa</taxon>
        <taxon>Arthropoda</taxon>
        <taxon>Hexapoda</taxon>
        <taxon>Insecta</taxon>
        <taxon>Pterygota</taxon>
        <taxon>Neoptera</taxon>
        <taxon>Endopterygota</taxon>
        <taxon>Coleoptera</taxon>
        <taxon>Polyphaga</taxon>
        <taxon>Cucujiformia</taxon>
        <taxon>Chrysomeloidea</taxon>
        <taxon>Cerambycidae</taxon>
        <taxon>Cerambycinae</taxon>
        <taxon>Callichromatini</taxon>
        <taxon>Aromia</taxon>
    </lineage>
</organism>
<keyword evidence="6" id="KW-1185">Reference proteome</keyword>
<keyword evidence="2" id="KW-0067">ATP-binding</keyword>
<accession>A0AAV8YZZ3</accession>
<reference evidence="5" key="1">
    <citation type="journal article" date="2023" name="Insect Mol. Biol.">
        <title>Genome sequencing provides insights into the evolution of gene families encoding plant cell wall-degrading enzymes in longhorned beetles.</title>
        <authorList>
            <person name="Shin N.R."/>
            <person name="Okamura Y."/>
            <person name="Kirsch R."/>
            <person name="Pauchet Y."/>
        </authorList>
    </citation>
    <scope>NUCLEOTIDE SEQUENCE</scope>
    <source>
        <strain evidence="5">AMC_N1</strain>
    </source>
</reference>
<dbReference type="AlphaFoldDB" id="A0AAV8YZZ3"/>
<comment type="caution">
    <text evidence="5">The sequence shown here is derived from an EMBL/GenBank/DDBJ whole genome shotgun (WGS) entry which is preliminary data.</text>
</comment>
<keyword evidence="1" id="KW-0547">Nucleotide-binding</keyword>
<dbReference type="InterPro" id="IPR057380">
    <property type="entry name" value="UBA_SIK1/2/3"/>
</dbReference>
<dbReference type="GO" id="GO:0035556">
    <property type="term" value="P:intracellular signal transduction"/>
    <property type="evidence" value="ECO:0007669"/>
    <property type="project" value="TreeGrafter"/>
</dbReference>
<dbReference type="PANTHER" id="PTHR24346:SF42">
    <property type="entry name" value="SERINE_THREONINE-PROTEIN KINASE SIK3"/>
    <property type="match status" value="1"/>
</dbReference>
<evidence type="ECO:0000313" key="6">
    <source>
        <dbReference type="Proteomes" id="UP001162162"/>
    </source>
</evidence>
<evidence type="ECO:0000313" key="5">
    <source>
        <dbReference type="EMBL" id="KAJ8956358.1"/>
    </source>
</evidence>
<feature type="compositionally biased region" description="Basic and acidic residues" evidence="3">
    <location>
        <begin position="177"/>
        <end position="192"/>
    </location>
</feature>
<name>A0AAV8YZZ3_9CUCU</name>
<dbReference type="GO" id="GO:0005524">
    <property type="term" value="F:ATP binding"/>
    <property type="evidence" value="ECO:0007669"/>
    <property type="project" value="UniProtKB-KW"/>
</dbReference>
<dbReference type="GO" id="GO:0000226">
    <property type="term" value="P:microtubule cytoskeleton organization"/>
    <property type="evidence" value="ECO:0007669"/>
    <property type="project" value="TreeGrafter"/>
</dbReference>
<dbReference type="CDD" id="cd14338">
    <property type="entry name" value="UBA_SIK"/>
    <property type="match status" value="1"/>
</dbReference>
<dbReference type="Pfam" id="PF23312">
    <property type="entry name" value="UBA_SIK3"/>
    <property type="match status" value="1"/>
</dbReference>
<gene>
    <name evidence="5" type="ORF">NQ318_015096</name>
</gene>
<evidence type="ECO:0000256" key="2">
    <source>
        <dbReference type="ARBA" id="ARBA00022840"/>
    </source>
</evidence>